<dbReference type="EMBL" id="VMRX01000015">
    <property type="protein sequence ID" value="TVT34168.1"/>
    <property type="molecule type" value="Genomic_DNA"/>
</dbReference>
<organism evidence="4 6">
    <name type="scientific">Marinobacter vinifirmus</name>
    <dbReference type="NCBI Taxonomy" id="355591"/>
    <lineage>
        <taxon>Bacteria</taxon>
        <taxon>Pseudomonadati</taxon>
        <taxon>Pseudomonadota</taxon>
        <taxon>Gammaproteobacteria</taxon>
        <taxon>Pseudomonadales</taxon>
        <taxon>Marinobacteraceae</taxon>
        <taxon>Marinobacter</taxon>
    </lineage>
</organism>
<feature type="chain" id="PRO_5044571634" evidence="2">
    <location>
        <begin position="27"/>
        <end position="118"/>
    </location>
</feature>
<proteinExistence type="predicted"/>
<evidence type="ECO:0000256" key="2">
    <source>
        <dbReference type="SAM" id="SignalP"/>
    </source>
</evidence>
<dbReference type="EMBL" id="NEFY01000001">
    <property type="protein sequence ID" value="OZC37772.1"/>
    <property type="molecule type" value="Genomic_DNA"/>
</dbReference>
<reference evidence="3 5" key="1">
    <citation type="submission" date="2017-06" db="EMBL/GenBank/DDBJ databases">
        <title>Draft genome sequence of the halophilic bacterium Marinobacter vinifirmus FB1.</title>
        <authorList>
            <person name="Stepanov V.G."/>
            <person name="Roberts D.J."/>
            <person name="Fox G.E."/>
        </authorList>
    </citation>
    <scope>NUCLEOTIDE SEQUENCE [LARGE SCALE GENOMIC DNA]</scope>
    <source>
        <strain evidence="3 5">FB1</strain>
    </source>
</reference>
<evidence type="ECO:0000256" key="1">
    <source>
        <dbReference type="SAM" id="MobiDB-lite"/>
    </source>
</evidence>
<keyword evidence="5" id="KW-1185">Reference proteome</keyword>
<evidence type="ECO:0000313" key="3">
    <source>
        <dbReference type="EMBL" id="OZC37772.1"/>
    </source>
</evidence>
<dbReference type="AlphaFoldDB" id="A0A259W583"/>
<accession>A0A259W583</accession>
<protein>
    <submittedName>
        <fullName evidence="4">Uncharacterized protein</fullName>
    </submittedName>
</protein>
<evidence type="ECO:0000313" key="5">
    <source>
        <dbReference type="Proteomes" id="UP000216984"/>
    </source>
</evidence>
<gene>
    <name evidence="3" type="ORF">B9Q17_14625</name>
    <name evidence="4" type="ORF">FHK81_07380</name>
</gene>
<dbReference type="Proteomes" id="UP000319142">
    <property type="component" value="Unassembled WGS sequence"/>
</dbReference>
<feature type="region of interest" description="Disordered" evidence="1">
    <location>
        <begin position="92"/>
        <end position="118"/>
    </location>
</feature>
<comment type="caution">
    <text evidence="4">The sequence shown here is derived from an EMBL/GenBank/DDBJ whole genome shotgun (WGS) entry which is preliminary data.</text>
</comment>
<keyword evidence="2" id="KW-0732">Signal</keyword>
<dbReference type="RefSeq" id="WP_058341413.1">
    <property type="nucleotide sequence ID" value="NZ_NEFY01000001.1"/>
</dbReference>
<reference evidence="4 6" key="2">
    <citation type="submission" date="2019-07" db="EMBL/GenBank/DDBJ databases">
        <title>The pathways for chlorine oxyanion respiration interact through the shared metabolite chlorate.</title>
        <authorList>
            <person name="Barnum T.P."/>
            <person name="Cheng Y."/>
            <person name="Hill K.A."/>
            <person name="Lucas L.N."/>
            <person name="Carlson H.K."/>
            <person name="Coates J.D."/>
        </authorList>
    </citation>
    <scope>NUCLEOTIDE SEQUENCE [LARGE SCALE GENOMIC DNA]</scope>
    <source>
        <strain evidence="4">UCB</strain>
    </source>
</reference>
<dbReference type="Proteomes" id="UP000216984">
    <property type="component" value="Unassembled WGS sequence"/>
</dbReference>
<evidence type="ECO:0000313" key="6">
    <source>
        <dbReference type="Proteomes" id="UP000319142"/>
    </source>
</evidence>
<sequence>MKAKTSLLTAGVLMAAMFAASPAAMAQDQGMKKQGGKWDQKEMCENFREGKGKFSAEYREERQAEMQKYRAEMADRLKLTDEQREIWDEIHQERQQKQQERMGKWQQKMEKRCGNAQK</sequence>
<evidence type="ECO:0000313" key="4">
    <source>
        <dbReference type="EMBL" id="TVT34168.1"/>
    </source>
</evidence>
<feature type="signal peptide" evidence="2">
    <location>
        <begin position="1"/>
        <end position="26"/>
    </location>
</feature>
<name>A0A259W583_9GAMM</name>